<gene>
    <name evidence="6" type="ORF">B5C34_03200</name>
</gene>
<feature type="domain" description="Phospholipid/glycerol acyltransferase" evidence="5">
    <location>
        <begin position="69"/>
        <end position="183"/>
    </location>
</feature>
<dbReference type="Pfam" id="PF01553">
    <property type="entry name" value="Acyltransferase"/>
    <property type="match status" value="1"/>
</dbReference>
<evidence type="ECO:0000256" key="2">
    <source>
        <dbReference type="ARBA" id="ARBA00022679"/>
    </source>
</evidence>
<feature type="transmembrane region" description="Helical" evidence="4">
    <location>
        <begin position="7"/>
        <end position="27"/>
    </location>
</feature>
<sequence length="230" mass="25490">MTLLRNIVFSVLFYLFSAVFSIGLWIVSLVKPSTALPGASAWSRGVRWLTRYILGIRIEIDGELPHGRCIVAPKHESFFEALMLPALFPNAAVVMKRELSRIPVWGDLVQRHASIFVDRTAGGQAMRSMLTAAKAARAAEREILIFPEGSRAPPGEAPPIRSGVAGLYRMLDLPVVPIALTSAHVWPKSGLKRPGVVRWRVMPEIPAGLQRREFEMRLHDAINAEQPKLA</sequence>
<dbReference type="PANTHER" id="PTHR10434">
    <property type="entry name" value="1-ACYL-SN-GLYCEROL-3-PHOSPHATE ACYLTRANSFERASE"/>
    <property type="match status" value="1"/>
</dbReference>
<accession>A0A219B2K8</accession>
<dbReference type="AlphaFoldDB" id="A0A219B2K8"/>
<keyword evidence="3" id="KW-0012">Acyltransferase</keyword>
<keyword evidence="2" id="KW-0808">Transferase</keyword>
<keyword evidence="7" id="KW-1185">Reference proteome</keyword>
<evidence type="ECO:0000256" key="1">
    <source>
        <dbReference type="ARBA" id="ARBA00005189"/>
    </source>
</evidence>
<keyword evidence="4" id="KW-0472">Membrane</keyword>
<dbReference type="OrthoDB" id="5290997at2"/>
<evidence type="ECO:0000256" key="4">
    <source>
        <dbReference type="SAM" id="Phobius"/>
    </source>
</evidence>
<protein>
    <recommendedName>
        <fullName evidence="5">Phospholipid/glycerol acyltransferase domain-containing protein</fullName>
    </recommendedName>
</protein>
<reference evidence="7" key="1">
    <citation type="submission" date="2017-05" db="EMBL/GenBank/DDBJ databases">
        <authorList>
            <person name="Lin X."/>
        </authorList>
    </citation>
    <scope>NUCLEOTIDE SEQUENCE [LARGE SCALE GENOMIC DNA]</scope>
    <source>
        <strain evidence="7">JLT2012</strain>
    </source>
</reference>
<comment type="pathway">
    <text evidence="1">Lipid metabolism.</text>
</comment>
<dbReference type="CDD" id="cd07989">
    <property type="entry name" value="LPLAT_AGPAT-like"/>
    <property type="match status" value="1"/>
</dbReference>
<dbReference type="GO" id="GO:0006654">
    <property type="term" value="P:phosphatidic acid biosynthetic process"/>
    <property type="evidence" value="ECO:0007669"/>
    <property type="project" value="TreeGrafter"/>
</dbReference>
<keyword evidence="4" id="KW-0812">Transmembrane</keyword>
<dbReference type="GO" id="GO:0003841">
    <property type="term" value="F:1-acylglycerol-3-phosphate O-acyltransferase activity"/>
    <property type="evidence" value="ECO:0007669"/>
    <property type="project" value="TreeGrafter"/>
</dbReference>
<evidence type="ECO:0000256" key="3">
    <source>
        <dbReference type="ARBA" id="ARBA00023315"/>
    </source>
</evidence>
<keyword evidence="4" id="KW-1133">Transmembrane helix</keyword>
<dbReference type="Proteomes" id="UP000198462">
    <property type="component" value="Unassembled WGS sequence"/>
</dbReference>
<name>A0A219B2K8_9SPHN</name>
<dbReference type="EMBL" id="NFZT01000001">
    <property type="protein sequence ID" value="OWV32551.1"/>
    <property type="molecule type" value="Genomic_DNA"/>
</dbReference>
<evidence type="ECO:0000313" key="7">
    <source>
        <dbReference type="Proteomes" id="UP000198462"/>
    </source>
</evidence>
<dbReference type="InterPro" id="IPR002123">
    <property type="entry name" value="Plipid/glycerol_acylTrfase"/>
</dbReference>
<dbReference type="SMART" id="SM00563">
    <property type="entry name" value="PlsC"/>
    <property type="match status" value="1"/>
</dbReference>
<dbReference type="PANTHER" id="PTHR10434:SF40">
    <property type="entry name" value="1-ACYL-SN-GLYCEROL-3-PHOSPHATE ACYLTRANSFERASE"/>
    <property type="match status" value="1"/>
</dbReference>
<evidence type="ECO:0000313" key="6">
    <source>
        <dbReference type="EMBL" id="OWV32551.1"/>
    </source>
</evidence>
<evidence type="ECO:0000259" key="5">
    <source>
        <dbReference type="SMART" id="SM00563"/>
    </source>
</evidence>
<comment type="caution">
    <text evidence="6">The sequence shown here is derived from an EMBL/GenBank/DDBJ whole genome shotgun (WGS) entry which is preliminary data.</text>
</comment>
<proteinExistence type="predicted"/>
<dbReference type="SUPFAM" id="SSF69593">
    <property type="entry name" value="Glycerol-3-phosphate (1)-acyltransferase"/>
    <property type="match status" value="1"/>
</dbReference>
<dbReference type="RefSeq" id="WP_088711348.1">
    <property type="nucleotide sequence ID" value="NZ_NFZT01000001.1"/>
</dbReference>
<organism evidence="6 7">
    <name type="scientific">Pacificimonas flava</name>
    <dbReference type="NCBI Taxonomy" id="1234595"/>
    <lineage>
        <taxon>Bacteria</taxon>
        <taxon>Pseudomonadati</taxon>
        <taxon>Pseudomonadota</taxon>
        <taxon>Alphaproteobacteria</taxon>
        <taxon>Sphingomonadales</taxon>
        <taxon>Sphingosinicellaceae</taxon>
        <taxon>Pacificimonas</taxon>
    </lineage>
</organism>